<dbReference type="Proteomes" id="UP000056209">
    <property type="component" value="Unassembled WGS sequence"/>
</dbReference>
<evidence type="ECO:0000313" key="1">
    <source>
        <dbReference type="EMBL" id="GAQ23069.1"/>
    </source>
</evidence>
<gene>
    <name evidence="1" type="ORF">DEIGR_103096</name>
</gene>
<comment type="caution">
    <text evidence="1">The sequence shown here is derived from an EMBL/GenBank/DDBJ whole genome shotgun (WGS) entry which is preliminary data.</text>
</comment>
<organism evidence="1 2">
    <name type="scientific">Deinococcus grandis</name>
    <dbReference type="NCBI Taxonomy" id="57498"/>
    <lineage>
        <taxon>Bacteria</taxon>
        <taxon>Thermotogati</taxon>
        <taxon>Deinococcota</taxon>
        <taxon>Deinococci</taxon>
        <taxon>Deinococcales</taxon>
        <taxon>Deinococcaceae</taxon>
        <taxon>Deinococcus</taxon>
    </lineage>
</organism>
<dbReference type="AlphaFoldDB" id="A0A117DP91"/>
<evidence type="ECO:0000313" key="2">
    <source>
        <dbReference type="Proteomes" id="UP000056209"/>
    </source>
</evidence>
<accession>A0A117DP91</accession>
<proteinExistence type="predicted"/>
<dbReference type="EMBL" id="BCMS01000001">
    <property type="protein sequence ID" value="GAQ23069.1"/>
    <property type="molecule type" value="Genomic_DNA"/>
</dbReference>
<reference evidence="2" key="1">
    <citation type="submission" date="2015-11" db="EMBL/GenBank/DDBJ databases">
        <title>Draft Genome Sequence of the Radioresistant Bacterium Deinococcus grandis, Isolated from Freshwater Fish in Japan.</title>
        <authorList>
            <person name="Satoh K."/>
            <person name="Onodera T."/>
            <person name="Omoso K."/>
            <person name="Takeda-Yano K."/>
            <person name="Katayama T."/>
            <person name="Oono Y."/>
            <person name="Narumi I."/>
        </authorList>
    </citation>
    <scope>NUCLEOTIDE SEQUENCE [LARGE SCALE GENOMIC DNA]</scope>
    <source>
        <strain evidence="2">ATCC 43672</strain>
    </source>
</reference>
<sequence length="139" mass="15746">MKPQAPFKRRILLSTKGRTSHYVCFDCRKQFAKPTSSVVVRDALGKPMRSGVGFDSGAAEFKCPQCGQPMTHLGKNFRAPVQNDAEGWEVARRLVNAGFRYAHTWRPYPTRLRDVTAFIEQNSCKSPGERLLDQWKGQS</sequence>
<keyword evidence="2" id="KW-1185">Reference proteome</keyword>
<name>A0A117DP91_9DEIO</name>
<protein>
    <submittedName>
        <fullName evidence="1">Uncharacterized protein</fullName>
    </submittedName>
</protein>